<dbReference type="Proteomes" id="UP001472677">
    <property type="component" value="Unassembled WGS sequence"/>
</dbReference>
<proteinExistence type="predicted"/>
<evidence type="ECO:0000313" key="1">
    <source>
        <dbReference type="EMBL" id="KAK8556916.1"/>
    </source>
</evidence>
<reference evidence="1 2" key="1">
    <citation type="journal article" date="2024" name="G3 (Bethesda)">
        <title>Genome assembly of Hibiscus sabdariffa L. provides insights into metabolisms of medicinal natural products.</title>
        <authorList>
            <person name="Kim T."/>
        </authorList>
    </citation>
    <scope>NUCLEOTIDE SEQUENCE [LARGE SCALE GENOMIC DNA]</scope>
    <source>
        <strain evidence="1">TK-2024</strain>
        <tissue evidence="1">Old leaves</tissue>
    </source>
</reference>
<gene>
    <name evidence="1" type="ORF">V6N12_003305</name>
</gene>
<sequence>MYHRFHHLDTYQIASLIRQVPLLPFTIGKNPPPIHEQKKVSNPQRALESMDHIPPFIHNIVKAPNTVLLGRFDCERSQRLSSPTQAINT</sequence>
<organism evidence="1 2">
    <name type="scientific">Hibiscus sabdariffa</name>
    <name type="common">roselle</name>
    <dbReference type="NCBI Taxonomy" id="183260"/>
    <lineage>
        <taxon>Eukaryota</taxon>
        <taxon>Viridiplantae</taxon>
        <taxon>Streptophyta</taxon>
        <taxon>Embryophyta</taxon>
        <taxon>Tracheophyta</taxon>
        <taxon>Spermatophyta</taxon>
        <taxon>Magnoliopsida</taxon>
        <taxon>eudicotyledons</taxon>
        <taxon>Gunneridae</taxon>
        <taxon>Pentapetalae</taxon>
        <taxon>rosids</taxon>
        <taxon>malvids</taxon>
        <taxon>Malvales</taxon>
        <taxon>Malvaceae</taxon>
        <taxon>Malvoideae</taxon>
        <taxon>Hibiscus</taxon>
    </lineage>
</organism>
<dbReference type="EMBL" id="JBBPBM010000017">
    <property type="protein sequence ID" value="KAK8556916.1"/>
    <property type="molecule type" value="Genomic_DNA"/>
</dbReference>
<accession>A0ABR2ED91</accession>
<comment type="caution">
    <text evidence="1">The sequence shown here is derived from an EMBL/GenBank/DDBJ whole genome shotgun (WGS) entry which is preliminary data.</text>
</comment>
<protein>
    <submittedName>
        <fullName evidence="1">Uncharacterized protein</fullName>
    </submittedName>
</protein>
<keyword evidence="2" id="KW-1185">Reference proteome</keyword>
<evidence type="ECO:0000313" key="2">
    <source>
        <dbReference type="Proteomes" id="UP001472677"/>
    </source>
</evidence>
<name>A0ABR2ED91_9ROSI</name>